<dbReference type="EMBL" id="WUFV01000004">
    <property type="protein sequence ID" value="NEK15029.1"/>
    <property type="molecule type" value="Genomic_DNA"/>
</dbReference>
<dbReference type="AlphaFoldDB" id="A0A7K3VD20"/>
<reference evidence="2 3" key="1">
    <citation type="submission" date="2019-12" db="EMBL/GenBank/DDBJ databases">
        <title>Rhizobium genotypes associated with high levels of biological nitrogen fixation by grain legumes in a temperate-maritime cropping system.</title>
        <authorList>
            <person name="Maluk M."/>
            <person name="Francesc Ferrando Molina F."/>
            <person name="Lopez Del Egido L."/>
            <person name="Lafos M."/>
            <person name="Langarica-Fuentes A."/>
            <person name="Gebre Yohannes G."/>
            <person name="Young M.W."/>
            <person name="Martin P."/>
            <person name="Gantlett R."/>
            <person name="Kenicer G."/>
            <person name="Hawes C."/>
            <person name="Begg G.S."/>
            <person name="Quilliam R.S."/>
            <person name="Squire G.R."/>
            <person name="Poole P.S."/>
            <person name="Young P.W."/>
            <person name="Iannetta P.M."/>
            <person name="James E.K."/>
        </authorList>
    </citation>
    <scope>NUCLEOTIDE SEQUENCE [LARGE SCALE GENOMIC DNA]</scope>
    <source>
        <strain evidence="2 3">JHI54</strain>
    </source>
</reference>
<feature type="compositionally biased region" description="Basic and acidic residues" evidence="1">
    <location>
        <begin position="41"/>
        <end position="50"/>
    </location>
</feature>
<dbReference type="Proteomes" id="UP000471705">
    <property type="component" value="Unassembled WGS sequence"/>
</dbReference>
<name>A0A7K3VD20_RHILE</name>
<feature type="compositionally biased region" description="Polar residues" evidence="1">
    <location>
        <begin position="51"/>
        <end position="60"/>
    </location>
</feature>
<evidence type="ECO:0000313" key="2">
    <source>
        <dbReference type="EMBL" id="NEK15029.1"/>
    </source>
</evidence>
<gene>
    <name evidence="2" type="ORF">GR257_09185</name>
</gene>
<feature type="region of interest" description="Disordered" evidence="1">
    <location>
        <begin position="41"/>
        <end position="60"/>
    </location>
</feature>
<protein>
    <submittedName>
        <fullName evidence="2">Uncharacterized protein</fullName>
    </submittedName>
</protein>
<comment type="caution">
    <text evidence="2">The sequence shown here is derived from an EMBL/GenBank/DDBJ whole genome shotgun (WGS) entry which is preliminary data.</text>
</comment>
<evidence type="ECO:0000313" key="3">
    <source>
        <dbReference type="Proteomes" id="UP000471705"/>
    </source>
</evidence>
<evidence type="ECO:0000256" key="1">
    <source>
        <dbReference type="SAM" id="MobiDB-lite"/>
    </source>
</evidence>
<proteinExistence type="predicted"/>
<organism evidence="2 3">
    <name type="scientific">Rhizobium leguminosarum</name>
    <dbReference type="NCBI Taxonomy" id="384"/>
    <lineage>
        <taxon>Bacteria</taxon>
        <taxon>Pseudomonadati</taxon>
        <taxon>Pseudomonadota</taxon>
        <taxon>Alphaproteobacteria</taxon>
        <taxon>Hyphomicrobiales</taxon>
        <taxon>Rhizobiaceae</taxon>
        <taxon>Rhizobium/Agrobacterium group</taxon>
        <taxon>Rhizobium</taxon>
    </lineage>
</organism>
<dbReference type="RefSeq" id="WP_164046561.1">
    <property type="nucleotide sequence ID" value="NZ_WUFV01000004.1"/>
</dbReference>
<sequence length="60" mass="6793">MGQRLSFVIEQLTAAKTIAEKRGRSPKLCYLLDLAIVEAEEQRDRRDPGNSRRNGSCEQS</sequence>
<accession>A0A7K3VD20</accession>